<evidence type="ECO:0000313" key="4">
    <source>
        <dbReference type="Proteomes" id="UP000188320"/>
    </source>
</evidence>
<comment type="caution">
    <text evidence="3">The sequence shown here is derived from an EMBL/GenBank/DDBJ whole genome shotgun (WGS) entry which is preliminary data.</text>
</comment>
<dbReference type="Gene3D" id="4.10.60.10">
    <property type="entry name" value="Zinc finger, CCHC-type"/>
    <property type="match status" value="1"/>
</dbReference>
<dbReference type="SMART" id="SM00343">
    <property type="entry name" value="ZnF_C2HC"/>
    <property type="match status" value="1"/>
</dbReference>
<dbReference type="InterPro" id="IPR001878">
    <property type="entry name" value="Znf_CCHC"/>
</dbReference>
<evidence type="ECO:0000256" key="1">
    <source>
        <dbReference type="PROSITE-ProRule" id="PRU00047"/>
    </source>
</evidence>
<dbReference type="GO" id="GO:0008270">
    <property type="term" value="F:zinc ion binding"/>
    <property type="evidence" value="ECO:0007669"/>
    <property type="project" value="UniProtKB-KW"/>
</dbReference>
<dbReference type="PROSITE" id="PS50158">
    <property type="entry name" value="ZF_CCHC"/>
    <property type="match status" value="1"/>
</dbReference>
<keyword evidence="4" id="KW-1185">Reference proteome</keyword>
<sequence length="110" mass="12542">MAPIPHNLDELIQTTSEIENRIIAFNNYTNNSNYNIRNSNTPRNTYFSHGHKRFGQIKNEPEAMEVDSIEVKHGKTTSNNSRTCFKCGKKGHYIAQCKAKVTDLKGDIQN</sequence>
<dbReference type="SUPFAM" id="SSF57756">
    <property type="entry name" value="Retrovirus zinc finger-like domains"/>
    <property type="match status" value="1"/>
</dbReference>
<protein>
    <recommendedName>
        <fullName evidence="2">CCHC-type domain-containing protein</fullName>
    </recommendedName>
</protein>
<accession>A0A1R1PEQ2</accession>
<keyword evidence="1" id="KW-0862">Zinc</keyword>
<dbReference type="Pfam" id="PF00098">
    <property type="entry name" value="zf-CCHC"/>
    <property type="match status" value="1"/>
</dbReference>
<organism evidence="3 4">
    <name type="scientific">Zancudomyces culisetae</name>
    <name type="common">Gut fungus</name>
    <name type="synonym">Smittium culisetae</name>
    <dbReference type="NCBI Taxonomy" id="1213189"/>
    <lineage>
        <taxon>Eukaryota</taxon>
        <taxon>Fungi</taxon>
        <taxon>Fungi incertae sedis</taxon>
        <taxon>Zoopagomycota</taxon>
        <taxon>Kickxellomycotina</taxon>
        <taxon>Harpellomycetes</taxon>
        <taxon>Harpellales</taxon>
        <taxon>Legeriomycetaceae</taxon>
        <taxon>Zancudomyces</taxon>
    </lineage>
</organism>
<feature type="domain" description="CCHC-type" evidence="2">
    <location>
        <begin position="84"/>
        <end position="98"/>
    </location>
</feature>
<dbReference type="InterPro" id="IPR036875">
    <property type="entry name" value="Znf_CCHC_sf"/>
</dbReference>
<evidence type="ECO:0000259" key="2">
    <source>
        <dbReference type="PROSITE" id="PS50158"/>
    </source>
</evidence>
<proteinExistence type="predicted"/>
<gene>
    <name evidence="3" type="ORF">AX774_g7187</name>
</gene>
<dbReference type="GO" id="GO:0003676">
    <property type="term" value="F:nucleic acid binding"/>
    <property type="evidence" value="ECO:0007669"/>
    <property type="project" value="InterPro"/>
</dbReference>
<keyword evidence="1" id="KW-0863">Zinc-finger</keyword>
<reference evidence="4" key="1">
    <citation type="submission" date="2017-01" db="EMBL/GenBank/DDBJ databases">
        <authorList>
            <person name="Wang Y."/>
            <person name="White M."/>
            <person name="Kvist S."/>
            <person name="Moncalvo J.-M."/>
        </authorList>
    </citation>
    <scope>NUCLEOTIDE SEQUENCE [LARGE SCALE GENOMIC DNA]</scope>
    <source>
        <strain evidence="4">COL-18-3</strain>
    </source>
</reference>
<dbReference type="AlphaFoldDB" id="A0A1R1PEQ2"/>
<dbReference type="OrthoDB" id="8014242at2759"/>
<dbReference type="Proteomes" id="UP000188320">
    <property type="component" value="Unassembled WGS sequence"/>
</dbReference>
<dbReference type="EMBL" id="LSSK01001563">
    <property type="protein sequence ID" value="OMH79398.1"/>
    <property type="molecule type" value="Genomic_DNA"/>
</dbReference>
<name>A0A1R1PEQ2_ZANCU</name>
<evidence type="ECO:0000313" key="3">
    <source>
        <dbReference type="EMBL" id="OMH79398.1"/>
    </source>
</evidence>
<keyword evidence="1" id="KW-0479">Metal-binding</keyword>